<dbReference type="Proteomes" id="UP000182977">
    <property type="component" value="Chromosome I"/>
</dbReference>
<dbReference type="GO" id="GO:0000155">
    <property type="term" value="F:phosphorelay sensor kinase activity"/>
    <property type="evidence" value="ECO:0007669"/>
    <property type="project" value="InterPro"/>
</dbReference>
<dbReference type="InterPro" id="IPR011712">
    <property type="entry name" value="Sig_transdc_His_kin_sub3_dim/P"/>
</dbReference>
<keyword evidence="8" id="KW-0902">Two-component regulatory system</keyword>
<evidence type="ECO:0000256" key="9">
    <source>
        <dbReference type="SAM" id="Phobius"/>
    </source>
</evidence>
<evidence type="ECO:0000256" key="4">
    <source>
        <dbReference type="ARBA" id="ARBA00022679"/>
    </source>
</evidence>
<keyword evidence="9" id="KW-0472">Membrane</keyword>
<feature type="transmembrane region" description="Helical" evidence="9">
    <location>
        <begin position="81"/>
        <end position="103"/>
    </location>
</feature>
<evidence type="ECO:0000313" key="12">
    <source>
        <dbReference type="Proteomes" id="UP000182977"/>
    </source>
</evidence>
<evidence type="ECO:0000256" key="7">
    <source>
        <dbReference type="ARBA" id="ARBA00022840"/>
    </source>
</evidence>
<evidence type="ECO:0000256" key="5">
    <source>
        <dbReference type="ARBA" id="ARBA00022741"/>
    </source>
</evidence>
<feature type="domain" description="Signal transduction histidine kinase subgroup 3 dimerisation and phosphoacceptor" evidence="10">
    <location>
        <begin position="210"/>
        <end position="276"/>
    </location>
</feature>
<dbReference type="GO" id="GO:0005524">
    <property type="term" value="F:ATP binding"/>
    <property type="evidence" value="ECO:0007669"/>
    <property type="project" value="UniProtKB-KW"/>
</dbReference>
<evidence type="ECO:0000256" key="1">
    <source>
        <dbReference type="ARBA" id="ARBA00000085"/>
    </source>
</evidence>
<dbReference type="EC" id="2.7.13.3" evidence="2"/>
<sequence length="416" mass="42492">MVDMTPDPACRLEEDLRRADVRLPRLSPVFDVVIPAAVLAVLVAAAAAGALAGEVRPLGLALLAVAAVPWVHWLRRGDEGPSWWFGVAALTPIAVLSAGWWFATPLGLGAGAAHVLLALPVLLLVAMVLAFAPAAMAGGLAAGAYLAYGGPLVVAWLSGQPGATTSAVLLWHAVAALAAVAGYAVRLTVQLSARVAEAQVARDRQRRADERRAVARDVHDVVAHTLSVTMLHVTAARMAVRRGSSGAAEEALQEAERHGRASLADVRRVVRVLRTDGAAPQPTLADVETLAHSYRAAGLPVDLSTSLDGAGPPAAELAVYRVLQEALANAARHGRGPATVDLRVADGGIALTVANPAANPAVAPPPGPAPGHGLRGMAERMAAAGGTVSAGADGDRWVVRAVVPAVVASVVPADRA</sequence>
<evidence type="ECO:0000256" key="3">
    <source>
        <dbReference type="ARBA" id="ARBA00022553"/>
    </source>
</evidence>
<comment type="catalytic activity">
    <reaction evidence="1">
        <text>ATP + protein L-histidine = ADP + protein N-phospho-L-histidine.</text>
        <dbReference type="EC" id="2.7.13.3"/>
    </reaction>
</comment>
<dbReference type="SUPFAM" id="SSF55874">
    <property type="entry name" value="ATPase domain of HSP90 chaperone/DNA topoisomerase II/histidine kinase"/>
    <property type="match status" value="1"/>
</dbReference>
<dbReference type="PANTHER" id="PTHR24421">
    <property type="entry name" value="NITRATE/NITRITE SENSOR PROTEIN NARX-RELATED"/>
    <property type="match status" value="1"/>
</dbReference>
<evidence type="ECO:0000256" key="2">
    <source>
        <dbReference type="ARBA" id="ARBA00012438"/>
    </source>
</evidence>
<keyword evidence="6 11" id="KW-0418">Kinase</keyword>
<dbReference type="Gene3D" id="1.20.5.1930">
    <property type="match status" value="1"/>
</dbReference>
<dbReference type="STRING" id="419479.SAMN04488563_4199"/>
<dbReference type="GO" id="GO:0046983">
    <property type="term" value="F:protein dimerization activity"/>
    <property type="evidence" value="ECO:0007669"/>
    <property type="project" value="InterPro"/>
</dbReference>
<dbReference type="InterPro" id="IPR050482">
    <property type="entry name" value="Sensor_HK_TwoCompSys"/>
</dbReference>
<keyword evidence="7" id="KW-0067">ATP-binding</keyword>
<reference evidence="12" key="1">
    <citation type="submission" date="2016-10" db="EMBL/GenBank/DDBJ databases">
        <authorList>
            <person name="Varghese N."/>
            <person name="Submissions S."/>
        </authorList>
    </citation>
    <scope>NUCLEOTIDE SEQUENCE [LARGE SCALE GENOMIC DNA]</scope>
    <source>
        <strain evidence="12">DSM 45079</strain>
    </source>
</reference>
<evidence type="ECO:0000313" key="11">
    <source>
        <dbReference type="EMBL" id="SDU71525.1"/>
    </source>
</evidence>
<feature type="transmembrane region" description="Helical" evidence="9">
    <location>
        <begin position="115"/>
        <end position="148"/>
    </location>
</feature>
<keyword evidence="4" id="KW-0808">Transferase</keyword>
<dbReference type="AlphaFoldDB" id="A0A1H2KSN3"/>
<gene>
    <name evidence="11" type="ORF">SAMN04488563_4199</name>
</gene>
<dbReference type="Gene3D" id="3.30.565.10">
    <property type="entry name" value="Histidine kinase-like ATPase, C-terminal domain"/>
    <property type="match status" value="1"/>
</dbReference>
<accession>A0A1H2KSN3</accession>
<evidence type="ECO:0000259" key="10">
    <source>
        <dbReference type="Pfam" id="PF07730"/>
    </source>
</evidence>
<dbReference type="InterPro" id="IPR036890">
    <property type="entry name" value="HATPase_C_sf"/>
</dbReference>
<dbReference type="GO" id="GO:0016020">
    <property type="term" value="C:membrane"/>
    <property type="evidence" value="ECO:0007669"/>
    <property type="project" value="InterPro"/>
</dbReference>
<organism evidence="11 12">
    <name type="scientific">Jiangella alkaliphila</name>
    <dbReference type="NCBI Taxonomy" id="419479"/>
    <lineage>
        <taxon>Bacteria</taxon>
        <taxon>Bacillati</taxon>
        <taxon>Actinomycetota</taxon>
        <taxon>Actinomycetes</taxon>
        <taxon>Jiangellales</taxon>
        <taxon>Jiangellaceae</taxon>
        <taxon>Jiangella</taxon>
    </lineage>
</organism>
<dbReference type="PANTHER" id="PTHR24421:SF10">
    <property type="entry name" value="NITRATE_NITRITE SENSOR PROTEIN NARQ"/>
    <property type="match status" value="1"/>
</dbReference>
<name>A0A1H2KSN3_9ACTN</name>
<keyword evidence="9" id="KW-1133">Transmembrane helix</keyword>
<keyword evidence="5" id="KW-0547">Nucleotide-binding</keyword>
<feature type="transmembrane region" description="Helical" evidence="9">
    <location>
        <begin position="32"/>
        <end position="51"/>
    </location>
</feature>
<evidence type="ECO:0000256" key="8">
    <source>
        <dbReference type="ARBA" id="ARBA00023012"/>
    </source>
</evidence>
<evidence type="ECO:0000256" key="6">
    <source>
        <dbReference type="ARBA" id="ARBA00022777"/>
    </source>
</evidence>
<keyword evidence="9" id="KW-0812">Transmembrane</keyword>
<dbReference type="EMBL" id="LT629791">
    <property type="protein sequence ID" value="SDU71525.1"/>
    <property type="molecule type" value="Genomic_DNA"/>
</dbReference>
<proteinExistence type="predicted"/>
<keyword evidence="12" id="KW-1185">Reference proteome</keyword>
<feature type="transmembrane region" description="Helical" evidence="9">
    <location>
        <begin position="58"/>
        <end position="75"/>
    </location>
</feature>
<keyword evidence="3" id="KW-0597">Phosphoprotein</keyword>
<feature type="transmembrane region" description="Helical" evidence="9">
    <location>
        <begin position="168"/>
        <end position="185"/>
    </location>
</feature>
<protein>
    <recommendedName>
        <fullName evidence="2">histidine kinase</fullName>
        <ecNumber evidence="2">2.7.13.3</ecNumber>
    </recommendedName>
</protein>
<dbReference type="Pfam" id="PF07730">
    <property type="entry name" value="HisKA_3"/>
    <property type="match status" value="1"/>
</dbReference>